<evidence type="ECO:0000313" key="2">
    <source>
        <dbReference type="EMBL" id="ROR95755.1"/>
    </source>
</evidence>
<proteinExistence type="predicted"/>
<gene>
    <name evidence="2" type="ORF">EDD28_0317</name>
</gene>
<dbReference type="GO" id="GO:0016740">
    <property type="term" value="F:transferase activity"/>
    <property type="evidence" value="ECO:0007669"/>
    <property type="project" value="UniProtKB-KW"/>
</dbReference>
<organism evidence="2 3">
    <name type="scientific">Salana multivorans</name>
    <dbReference type="NCBI Taxonomy" id="120377"/>
    <lineage>
        <taxon>Bacteria</taxon>
        <taxon>Bacillati</taxon>
        <taxon>Actinomycetota</taxon>
        <taxon>Actinomycetes</taxon>
        <taxon>Micrococcales</taxon>
        <taxon>Beutenbergiaceae</taxon>
        <taxon>Salana</taxon>
    </lineage>
</organism>
<reference evidence="2 3" key="1">
    <citation type="submission" date="2018-11" db="EMBL/GenBank/DDBJ databases">
        <title>Sequencing the genomes of 1000 actinobacteria strains.</title>
        <authorList>
            <person name="Klenk H.-P."/>
        </authorList>
    </citation>
    <scope>NUCLEOTIDE SEQUENCE [LARGE SCALE GENOMIC DNA]</scope>
    <source>
        <strain evidence="2 3">DSM 13521</strain>
    </source>
</reference>
<accession>A0A3N2D7L9</accession>
<keyword evidence="2" id="KW-0808">Transferase</keyword>
<dbReference type="Gene3D" id="3.90.550.10">
    <property type="entry name" value="Spore Coat Polysaccharide Biosynthesis Protein SpsA, Chain A"/>
    <property type="match status" value="1"/>
</dbReference>
<sequence>MPEPRERVAPARRRDAERVTIVMRTKDRAPLLRRALDDVLAQTLAAWHLVVVNDGGARQPVDVLLTERETAFDGRVEVVHVDGGSGSMEAAANLGVERARGDFVVVHDDDDTWAPTFLEEMVAALDADEEAVAAAARTEIVHEDFDGTSATEIRREPFVPPGEVVSLFDLLRTNRVVPISLLVRRRVYDEIGLYDPVLKAVGDWEFNLRLLQHGRVVFVGSKPLAFWHQRRRAEGTASNSIFGGADHHLFFDRHVRDRELRDYIERNGIGGLLFLAGYIEETARYYSLQETVRRVLHRVRDRGRTLLRLGRRR</sequence>
<name>A0A3N2D7L9_9MICO</name>
<dbReference type="InterPro" id="IPR050834">
    <property type="entry name" value="Glycosyltransf_2"/>
</dbReference>
<comment type="caution">
    <text evidence="2">The sequence shown here is derived from an EMBL/GenBank/DDBJ whole genome shotgun (WGS) entry which is preliminary data.</text>
</comment>
<dbReference type="PANTHER" id="PTHR43685:SF11">
    <property type="entry name" value="GLYCOSYLTRANSFERASE TAGX-RELATED"/>
    <property type="match status" value="1"/>
</dbReference>
<dbReference type="Proteomes" id="UP000275356">
    <property type="component" value="Unassembled WGS sequence"/>
</dbReference>
<dbReference type="PANTHER" id="PTHR43685">
    <property type="entry name" value="GLYCOSYLTRANSFERASE"/>
    <property type="match status" value="1"/>
</dbReference>
<protein>
    <submittedName>
        <fullName evidence="2">Glycosyl transferase family 2</fullName>
    </submittedName>
</protein>
<dbReference type="InterPro" id="IPR029044">
    <property type="entry name" value="Nucleotide-diphossugar_trans"/>
</dbReference>
<keyword evidence="3" id="KW-1185">Reference proteome</keyword>
<dbReference type="InterPro" id="IPR001173">
    <property type="entry name" value="Glyco_trans_2-like"/>
</dbReference>
<evidence type="ECO:0000259" key="1">
    <source>
        <dbReference type="Pfam" id="PF00535"/>
    </source>
</evidence>
<dbReference type="SUPFAM" id="SSF53448">
    <property type="entry name" value="Nucleotide-diphospho-sugar transferases"/>
    <property type="match status" value="1"/>
</dbReference>
<dbReference type="AlphaFoldDB" id="A0A3N2D7L9"/>
<evidence type="ECO:0000313" key="3">
    <source>
        <dbReference type="Proteomes" id="UP000275356"/>
    </source>
</evidence>
<dbReference type="Pfam" id="PF00535">
    <property type="entry name" value="Glycos_transf_2"/>
    <property type="match status" value="1"/>
</dbReference>
<dbReference type="EMBL" id="RKHQ01000001">
    <property type="protein sequence ID" value="ROR95755.1"/>
    <property type="molecule type" value="Genomic_DNA"/>
</dbReference>
<feature type="domain" description="Glycosyltransferase 2-like" evidence="1">
    <location>
        <begin position="20"/>
        <end position="188"/>
    </location>
</feature>